<dbReference type="InterPro" id="IPR047170">
    <property type="entry name" value="PTN12/18/22"/>
</dbReference>
<dbReference type="EC" id="3.1.3.48" evidence="1"/>
<dbReference type="SMART" id="SM00404">
    <property type="entry name" value="PTPc_motif"/>
    <property type="match status" value="1"/>
</dbReference>
<dbReference type="Pfam" id="PF00102">
    <property type="entry name" value="Y_phosphatase"/>
    <property type="match status" value="1"/>
</dbReference>
<evidence type="ECO:0000256" key="2">
    <source>
        <dbReference type="ARBA" id="ARBA00022801"/>
    </source>
</evidence>
<dbReference type="SMART" id="SM00194">
    <property type="entry name" value="PTPc"/>
    <property type="match status" value="1"/>
</dbReference>
<dbReference type="PROSITE" id="PS50055">
    <property type="entry name" value="TYR_PHOSPHATASE_PTP"/>
    <property type="match status" value="1"/>
</dbReference>
<feature type="compositionally biased region" description="Polar residues" evidence="5">
    <location>
        <begin position="825"/>
        <end position="836"/>
    </location>
</feature>
<feature type="compositionally biased region" description="Polar residues" evidence="5">
    <location>
        <begin position="793"/>
        <end position="805"/>
    </location>
</feature>
<dbReference type="PRINTS" id="PR00700">
    <property type="entry name" value="PRTYPHPHTASE"/>
</dbReference>
<comment type="caution">
    <text evidence="8">The sequence shown here is derived from an EMBL/GenBank/DDBJ whole genome shotgun (WGS) entry which is preliminary data.</text>
</comment>
<feature type="compositionally biased region" description="Basic and acidic residues" evidence="5">
    <location>
        <begin position="721"/>
        <end position="734"/>
    </location>
</feature>
<feature type="compositionally biased region" description="Polar residues" evidence="5">
    <location>
        <begin position="608"/>
        <end position="619"/>
    </location>
</feature>
<feature type="region of interest" description="Disordered" evidence="5">
    <location>
        <begin position="793"/>
        <end position="874"/>
    </location>
</feature>
<protein>
    <recommendedName>
        <fullName evidence="1">protein-tyrosine-phosphatase</fullName>
        <ecNumber evidence="1">3.1.3.48</ecNumber>
    </recommendedName>
</protein>
<evidence type="ECO:0000313" key="9">
    <source>
        <dbReference type="Proteomes" id="UP001642483"/>
    </source>
</evidence>
<feature type="compositionally biased region" description="Polar residues" evidence="5">
    <location>
        <begin position="670"/>
        <end position="715"/>
    </location>
</feature>
<dbReference type="InterPro" id="IPR000387">
    <property type="entry name" value="Tyr_Pase_dom"/>
</dbReference>
<feature type="compositionally biased region" description="Low complexity" evidence="5">
    <location>
        <begin position="843"/>
        <end position="868"/>
    </location>
</feature>
<feature type="region of interest" description="Disordered" evidence="5">
    <location>
        <begin position="391"/>
        <end position="455"/>
    </location>
</feature>
<evidence type="ECO:0000256" key="1">
    <source>
        <dbReference type="ARBA" id="ARBA00013064"/>
    </source>
</evidence>
<sequence>MSISDKTFQSFFDNVEKLYKTYAGPGLDGFDAEFQEIKQCSLNLKQDPAYTSKGGENLENKKKNRYKDILPFDYTRVHLKHSDDITFNYINASFIKGPQGRTNYIAAQGPLPHTVNDFWKMLWDYNVRVVIMVCREVEASKKKCERYWSSGKEVKQFGDVAVSLKSEDQAGHGFWKRTLIVKKQEECRKVFQLHYNTWPDHGVPRTRDDFLGIIYAARQLQNYSDDITTPLCVHCSAGCGRTGAVIVVDYFRNLLTHQKLTSSLTVYDVVMEMRKQRPAIVQTKEQYEFVHMALVELFSNFLKKTGRKLPSSSLSNALGPSTYENVVTISKSERNMHKRSTAGVKSTYENLNLEENVTSQAIPSQDVTYSKPHFRVSAADQNFHQGPNVLKVASSETSPRQASAKKLNPAGAKKIHASTPDLKPSPVKPKSVSHKTFKAGQNEDPSAPVSKPRIPLDGMPLTEFTASIGKLAEPAASKSFFSFAPQLHEKKLLLSTNETAKVPPVVRPKPKSSGKSMATVPESIESRKQRLMSQGMQETDSNLKKYQNMSVSAFDLRSTSDLVSPQSKHVVFRRTSVEKDFSNSSNSQINPWITNTNICNTNIKTGNVATSTKSSTGHNTKPPPPPSATKPKPILPRKAGVNKSNSVKFPGVKHSSLNKELSGLKSSSFVESNDASQNSPGYVNVSHTSLPSSENAEYGQVTSQLSSGKTDTTYDILNRLDPSKKTPHFIDNKSPDSSSESVLSNSYKANLADILSPKPFTRTSLRVSSVVFDEHDADDQLNTYSHISEAQSSILQDKANSNTRTKPPLKPKRTFRKTENPFAANRTNQGYPTSEASSRDDSSTGSRSRSSSVVSRQSDSSSFVGNSSNLLGKPQLASAPAIPVRTQESYILNSPEKSSSNSYEDLDSEIKPQNTSYSRQHSAAVTTSALKAKTKELFGKTTNAISDKVVVLKNFTSSKDDNIPLKTKHLSYIHEPYMLGNQDISFGNRINRKPKGARQSPAGWTPK</sequence>
<comment type="similarity">
    <text evidence="4">Belongs to the protein-tyrosine phosphatase family. Non-receptor class 4 subfamily.</text>
</comment>
<feature type="compositionally biased region" description="Polar residues" evidence="5">
    <location>
        <begin position="889"/>
        <end position="903"/>
    </location>
</feature>
<feature type="domain" description="Tyrosine specific protein phosphatases" evidence="7">
    <location>
        <begin position="208"/>
        <end position="288"/>
    </location>
</feature>
<evidence type="ECO:0000259" key="7">
    <source>
        <dbReference type="PROSITE" id="PS50056"/>
    </source>
</evidence>
<dbReference type="InterPro" id="IPR003595">
    <property type="entry name" value="Tyr_Pase_cat"/>
</dbReference>
<dbReference type="PANTHER" id="PTHR45983">
    <property type="entry name" value="TYROSINE PHOSPHATSE N18, PUTATIVE-RELATED"/>
    <property type="match status" value="1"/>
</dbReference>
<evidence type="ECO:0000259" key="6">
    <source>
        <dbReference type="PROSITE" id="PS50055"/>
    </source>
</evidence>
<dbReference type="SUPFAM" id="SSF52799">
    <property type="entry name" value="(Phosphotyrosine protein) phosphatases II"/>
    <property type="match status" value="1"/>
</dbReference>
<keyword evidence="2" id="KW-0378">Hydrolase</keyword>
<reference evidence="8 9" key="1">
    <citation type="submission" date="2024-02" db="EMBL/GenBank/DDBJ databases">
        <authorList>
            <person name="Daric V."/>
            <person name="Darras S."/>
        </authorList>
    </citation>
    <scope>NUCLEOTIDE SEQUENCE [LARGE SCALE GENOMIC DNA]</scope>
</reference>
<dbReference type="EMBL" id="CAWYQH010000100">
    <property type="protein sequence ID" value="CAK8685607.1"/>
    <property type="molecule type" value="Genomic_DNA"/>
</dbReference>
<dbReference type="Proteomes" id="UP001642483">
    <property type="component" value="Unassembled WGS sequence"/>
</dbReference>
<dbReference type="InterPro" id="IPR029021">
    <property type="entry name" value="Prot-tyrosine_phosphatase-like"/>
</dbReference>
<feature type="region of interest" description="Disordered" evidence="5">
    <location>
        <begin position="670"/>
        <end position="742"/>
    </location>
</feature>
<feature type="region of interest" description="Disordered" evidence="5">
    <location>
        <begin position="986"/>
        <end position="1007"/>
    </location>
</feature>
<evidence type="ECO:0000256" key="3">
    <source>
        <dbReference type="ARBA" id="ARBA00022912"/>
    </source>
</evidence>
<feature type="compositionally biased region" description="Polar residues" evidence="5">
    <location>
        <begin position="911"/>
        <end position="923"/>
    </location>
</feature>
<keyword evidence="3" id="KW-0904">Protein phosphatase</keyword>
<proteinExistence type="inferred from homology"/>
<dbReference type="PROSITE" id="PS00383">
    <property type="entry name" value="TYR_PHOSPHATASE_1"/>
    <property type="match status" value="1"/>
</dbReference>
<dbReference type="Gene3D" id="3.90.190.10">
    <property type="entry name" value="Protein tyrosine phosphatase superfamily"/>
    <property type="match status" value="1"/>
</dbReference>
<dbReference type="PROSITE" id="PS50056">
    <property type="entry name" value="TYR_PHOSPHATASE_2"/>
    <property type="match status" value="1"/>
</dbReference>
<dbReference type="PANTHER" id="PTHR45983:SF4">
    <property type="entry name" value="TYROSINE-PROTEIN PHOSPHATASE NON-RECEPTOR TYPE 18"/>
    <property type="match status" value="1"/>
</dbReference>
<name>A0ABP0G1A7_CLALP</name>
<feature type="domain" description="Tyrosine-protein phosphatase" evidence="6">
    <location>
        <begin position="30"/>
        <end position="297"/>
    </location>
</feature>
<evidence type="ECO:0000313" key="8">
    <source>
        <dbReference type="EMBL" id="CAK8685607.1"/>
    </source>
</evidence>
<feature type="region of interest" description="Disordered" evidence="5">
    <location>
        <begin position="889"/>
        <end position="923"/>
    </location>
</feature>
<organism evidence="8 9">
    <name type="scientific">Clavelina lepadiformis</name>
    <name type="common">Light-bulb sea squirt</name>
    <name type="synonym">Ascidia lepadiformis</name>
    <dbReference type="NCBI Taxonomy" id="159417"/>
    <lineage>
        <taxon>Eukaryota</taxon>
        <taxon>Metazoa</taxon>
        <taxon>Chordata</taxon>
        <taxon>Tunicata</taxon>
        <taxon>Ascidiacea</taxon>
        <taxon>Aplousobranchia</taxon>
        <taxon>Clavelinidae</taxon>
        <taxon>Clavelina</taxon>
    </lineage>
</organism>
<accession>A0ABP0G1A7</accession>
<keyword evidence="9" id="KW-1185">Reference proteome</keyword>
<dbReference type="InterPro" id="IPR016130">
    <property type="entry name" value="Tyr_Pase_AS"/>
</dbReference>
<gene>
    <name evidence="8" type="ORF">CVLEPA_LOCUS16717</name>
</gene>
<evidence type="ECO:0000256" key="5">
    <source>
        <dbReference type="SAM" id="MobiDB-lite"/>
    </source>
</evidence>
<dbReference type="InterPro" id="IPR000242">
    <property type="entry name" value="PTP_cat"/>
</dbReference>
<feature type="region of interest" description="Disordered" evidence="5">
    <location>
        <begin position="607"/>
        <end position="653"/>
    </location>
</feature>
<evidence type="ECO:0000256" key="4">
    <source>
        <dbReference type="ARBA" id="ARBA00034734"/>
    </source>
</evidence>